<dbReference type="EMBL" id="CP063169">
    <property type="protein sequence ID" value="QOR71079.1"/>
    <property type="molecule type" value="Genomic_DNA"/>
</dbReference>
<feature type="region of interest" description="Disordered" evidence="4">
    <location>
        <begin position="973"/>
        <end position="1013"/>
    </location>
</feature>
<keyword evidence="5" id="KW-1133">Transmembrane helix</keyword>
<proteinExistence type="predicted"/>
<dbReference type="InterPro" id="IPR013783">
    <property type="entry name" value="Ig-like_fold"/>
</dbReference>
<dbReference type="RefSeq" id="WP_193497748.1">
    <property type="nucleotide sequence ID" value="NZ_CP063169.1"/>
</dbReference>
<dbReference type="InterPro" id="IPR033764">
    <property type="entry name" value="Sdr_B"/>
</dbReference>
<keyword evidence="2" id="KW-0964">Secreted</keyword>
<dbReference type="Gene3D" id="2.130.10.10">
    <property type="entry name" value="YVTN repeat-like/Quinoprotein amine dehydrogenase"/>
    <property type="match status" value="1"/>
</dbReference>
<dbReference type="Pfam" id="PF17210">
    <property type="entry name" value="SdrD_B"/>
    <property type="match status" value="5"/>
</dbReference>
<feature type="compositionally biased region" description="Polar residues" evidence="4">
    <location>
        <begin position="1114"/>
        <end position="1124"/>
    </location>
</feature>
<evidence type="ECO:0000313" key="8">
    <source>
        <dbReference type="Proteomes" id="UP000593758"/>
    </source>
</evidence>
<feature type="domain" description="SD-repeat containing protein B" evidence="6">
    <location>
        <begin position="1145"/>
        <end position="1253"/>
    </location>
</feature>
<keyword evidence="5" id="KW-0812">Transmembrane</keyword>
<dbReference type="InterPro" id="IPR015943">
    <property type="entry name" value="WD40/YVTN_repeat-like_dom_sf"/>
</dbReference>
<evidence type="ECO:0000256" key="5">
    <source>
        <dbReference type="SAM" id="Phobius"/>
    </source>
</evidence>
<keyword evidence="3" id="KW-0732">Signal</keyword>
<name>A0A7M1SU08_9MICO</name>
<dbReference type="GO" id="GO:0005975">
    <property type="term" value="P:carbohydrate metabolic process"/>
    <property type="evidence" value="ECO:0007669"/>
    <property type="project" value="UniProtKB-ARBA"/>
</dbReference>
<dbReference type="PANTHER" id="PTHR23303">
    <property type="entry name" value="CARBOXYPEPTIDASE REGULATORY REGION-CONTAINING"/>
    <property type="match status" value="1"/>
</dbReference>
<dbReference type="PANTHER" id="PTHR23303:SF15">
    <property type="entry name" value="COLOSSIN-A"/>
    <property type="match status" value="1"/>
</dbReference>
<dbReference type="KEGG" id="halt:IM660_01825"/>
<feature type="compositionally biased region" description="Polar residues" evidence="4">
    <location>
        <begin position="1231"/>
        <end position="1253"/>
    </location>
</feature>
<feature type="domain" description="SD-repeat containing protein B" evidence="6">
    <location>
        <begin position="1020"/>
        <end position="1138"/>
    </location>
</feature>
<keyword evidence="5" id="KW-0472">Membrane</keyword>
<feature type="domain" description="SD-repeat containing protein B" evidence="6">
    <location>
        <begin position="891"/>
        <end position="1014"/>
    </location>
</feature>
<evidence type="ECO:0000313" key="7">
    <source>
        <dbReference type="EMBL" id="QOR71079.1"/>
    </source>
</evidence>
<evidence type="ECO:0000256" key="3">
    <source>
        <dbReference type="ARBA" id="ARBA00022729"/>
    </source>
</evidence>
<evidence type="ECO:0000256" key="2">
    <source>
        <dbReference type="ARBA" id="ARBA00022525"/>
    </source>
</evidence>
<dbReference type="InterPro" id="IPR051417">
    <property type="entry name" value="SDr/BOS_complex"/>
</dbReference>
<dbReference type="GO" id="GO:0005576">
    <property type="term" value="C:extracellular region"/>
    <property type="evidence" value="ECO:0007669"/>
    <property type="project" value="UniProtKB-SubCell"/>
</dbReference>
<feature type="domain" description="SD-repeat containing protein B" evidence="6">
    <location>
        <begin position="766"/>
        <end position="884"/>
    </location>
</feature>
<protein>
    <recommendedName>
        <fullName evidence="6">SD-repeat containing protein B domain-containing protein</fullName>
    </recommendedName>
</protein>
<sequence>MKPWRSVVAGLATLVLGAMFVSVGPGVSDSRAAAGDGVLTVQVDRDFSGDGVYDASYDPPQAGIDVSVTDGTDTVGPLVTNSLGQVSFDLSDLSGESFRVDVAVTDPELDYLQAAPAATADVADAFRSFTTFVGGETQTIHVGVWNPDTFVPEAAPLAVVQQTDRSAAGDIRSLMVTDWDNRGPTTDDTGDNTNGITTVATQEETGTVFGTAWDHTTNEIYSAAYAKAHTVYGPGGSGGIYRTDVDGGGPGNTELWATVPNAGTSAHQTEDGYDDDFFMANGREGLGGLALSEDESTLYVVNLNDRSLYTYATSDSAPATPVESVPITDPGCVGGQWRPFSVTVRDGGIYVGGVCDASSSLSRSNLTAHVLQFDDGAFTSIFSKDLDFRRGNQNYSDPTPNLVGPNVATNWNPWRTSWDADLADYFDAGPLYPTPMLTSVVFENDGSMILGFRDRTPDMLVRHGFSPDPDNRTSITGVIVGGDINKVCLTDGVYEWEGAGSCGDNSTPANSGGEPVDRVEFFPGDFFDASIRYPSSTVRHLENSMGGLVLNPRQPDIANTTMDASGLFNTGGIGFYDREVGTGPGNEPLDRGLLVAGNETYNFGKGSGLGGLSLLAAAAPSQIGNRVWFDTDQDGQQDPSDEPAVAGATVRLLSSDGMTVLAETVTDENGEYYFGGDGGYALEPGIEYVVEFDVTTVDTASLPGAPPLDELQFTLSQAAGVPDELDSNPTPTADALIARANVIGPEVGEVDHTIDAGIYVPSLSVSVGDLVWLDEDRDGLQGDGEPGIEGVELTLTGPDGEPVTDVFGNLVEPVFTDEAGEYSFDNLPALDEGESYTVTVTPPVGFDPTVEGAGDDPALDSSTGSATSGDLTGDGDRDPSLDFGFVPDLVSVGDYVWIDADRDGIQDEGEAPVEGVEVTLLDSDGEVVATTVTDADGYYVFTDLPISTEFTIEFPTTVEVDGQDYPLTQAQVGDDPGVDSNPGADGTFSFTTPATGENSGEPGQADDPTIDAGYVSPSVSVGDLVWLDEDRDGLQGDGEPGIEGVELTLTGPDGEPVTDVFGNLVEPVFTDEAGEYSFDNLPALDEGESYTVTVTPPVGFDPTVEGAGDDPALDSSTGSATSGDLTGDGDRDPSLDFGFVPDLVSVGDYVWIDADRDGIQDEGEAPVEGVEVTLLDSDGEVVATTVTDADGYYVFTDLPISTEFTIEFPTTITVNGETYPLTTAGAGSDTGLDSNPDQNTGRYSFTTPATGENSGEPGQADMPTIDAGYTPALVGGPSPSPTDTPPVSEPTEPLPGTGASGSLLLIGGLAALVLLVGILLRAARQRAVRS</sequence>
<feature type="region of interest" description="Disordered" evidence="4">
    <location>
        <begin position="1101"/>
        <end position="1133"/>
    </location>
</feature>
<dbReference type="SUPFAM" id="SSF63825">
    <property type="entry name" value="YWTD domain"/>
    <property type="match status" value="1"/>
</dbReference>
<dbReference type="Proteomes" id="UP000593758">
    <property type="component" value="Chromosome"/>
</dbReference>
<evidence type="ECO:0000256" key="1">
    <source>
        <dbReference type="ARBA" id="ARBA00004613"/>
    </source>
</evidence>
<feature type="domain" description="SD-repeat containing protein B" evidence="6">
    <location>
        <begin position="622"/>
        <end position="758"/>
    </location>
</feature>
<feature type="region of interest" description="Disordered" evidence="4">
    <location>
        <begin position="847"/>
        <end position="879"/>
    </location>
</feature>
<dbReference type="SUPFAM" id="SSF117074">
    <property type="entry name" value="Hypothetical protein PA1324"/>
    <property type="match status" value="5"/>
</dbReference>
<reference evidence="7 8" key="1">
    <citation type="submission" date="2020-10" db="EMBL/GenBank/DDBJ databases">
        <title>Haloactinobacterium sp. RN3S43, a bacterium isolated from saline soil.</title>
        <authorList>
            <person name="Sun J.-Q."/>
        </authorList>
    </citation>
    <scope>NUCLEOTIDE SEQUENCE [LARGE SCALE GENOMIC DNA]</scope>
    <source>
        <strain evidence="7 8">RN3S43</strain>
    </source>
</reference>
<feature type="compositionally biased region" description="Pro residues" evidence="4">
    <location>
        <begin position="1278"/>
        <end position="1288"/>
    </location>
</feature>
<feature type="compositionally biased region" description="Polar residues" evidence="4">
    <location>
        <begin position="988"/>
        <end position="998"/>
    </location>
</feature>
<feature type="region of interest" description="Disordered" evidence="4">
    <location>
        <begin position="1217"/>
        <end position="1296"/>
    </location>
</feature>
<evidence type="ECO:0000259" key="6">
    <source>
        <dbReference type="Pfam" id="PF17210"/>
    </source>
</evidence>
<organism evidence="7 8">
    <name type="scientific">Ruania alkalisoli</name>
    <dbReference type="NCBI Taxonomy" id="2779775"/>
    <lineage>
        <taxon>Bacteria</taxon>
        <taxon>Bacillati</taxon>
        <taxon>Actinomycetota</taxon>
        <taxon>Actinomycetes</taxon>
        <taxon>Micrococcales</taxon>
        <taxon>Ruaniaceae</taxon>
        <taxon>Ruania</taxon>
    </lineage>
</organism>
<evidence type="ECO:0000256" key="4">
    <source>
        <dbReference type="SAM" id="MobiDB-lite"/>
    </source>
</evidence>
<feature type="compositionally biased region" description="Polar residues" evidence="4">
    <location>
        <begin position="860"/>
        <end position="870"/>
    </location>
</feature>
<comment type="subcellular location">
    <subcellularLocation>
        <location evidence="1">Secreted</location>
    </subcellularLocation>
</comment>
<accession>A0A7M1SU08</accession>
<gene>
    <name evidence="7" type="ORF">IM660_01825</name>
</gene>
<keyword evidence="8" id="KW-1185">Reference proteome</keyword>
<feature type="transmembrane region" description="Helical" evidence="5">
    <location>
        <begin position="1303"/>
        <end position="1323"/>
    </location>
</feature>
<dbReference type="Gene3D" id="2.60.40.10">
    <property type="entry name" value="Immunoglobulins"/>
    <property type="match status" value="5"/>
</dbReference>